<evidence type="ECO:0000256" key="1">
    <source>
        <dbReference type="SAM" id="MobiDB-lite"/>
    </source>
</evidence>
<name>A0ABD1YNH1_9MARC</name>
<dbReference type="Proteomes" id="UP001605036">
    <property type="component" value="Unassembled WGS sequence"/>
</dbReference>
<proteinExistence type="predicted"/>
<dbReference type="AlphaFoldDB" id="A0ABD1YNH1"/>
<evidence type="ECO:0000313" key="3">
    <source>
        <dbReference type="Proteomes" id="UP001605036"/>
    </source>
</evidence>
<feature type="region of interest" description="Disordered" evidence="1">
    <location>
        <begin position="148"/>
        <end position="167"/>
    </location>
</feature>
<reference evidence="2 3" key="1">
    <citation type="submission" date="2024-09" db="EMBL/GenBank/DDBJ databases">
        <title>Chromosome-scale assembly of Riccia fluitans.</title>
        <authorList>
            <person name="Paukszto L."/>
            <person name="Sawicki J."/>
            <person name="Karawczyk K."/>
            <person name="Piernik-Szablinska J."/>
            <person name="Szczecinska M."/>
            <person name="Mazdziarz M."/>
        </authorList>
    </citation>
    <scope>NUCLEOTIDE SEQUENCE [LARGE SCALE GENOMIC DNA]</scope>
    <source>
        <strain evidence="2">Rf_01</strain>
        <tissue evidence="2">Aerial parts of the thallus</tissue>
    </source>
</reference>
<dbReference type="EMBL" id="JBHFFA010000004">
    <property type="protein sequence ID" value="KAL2632328.1"/>
    <property type="molecule type" value="Genomic_DNA"/>
</dbReference>
<gene>
    <name evidence="2" type="ORF">R1flu_017014</name>
</gene>
<keyword evidence="3" id="KW-1185">Reference proteome</keyword>
<organism evidence="2 3">
    <name type="scientific">Riccia fluitans</name>
    <dbReference type="NCBI Taxonomy" id="41844"/>
    <lineage>
        <taxon>Eukaryota</taxon>
        <taxon>Viridiplantae</taxon>
        <taxon>Streptophyta</taxon>
        <taxon>Embryophyta</taxon>
        <taxon>Marchantiophyta</taxon>
        <taxon>Marchantiopsida</taxon>
        <taxon>Marchantiidae</taxon>
        <taxon>Marchantiales</taxon>
        <taxon>Ricciaceae</taxon>
        <taxon>Riccia</taxon>
    </lineage>
</organism>
<sequence>MLRRELAKMIYKDVSQQGRMTKVLERRKIGQNDTDVYARKEIESDIYHHRMSFYDMQELSYLSPRDARKLRDVRNEVEMDIRTRTKTPEVETPLTSVTEIQTRKVPEIESPGSPPSWALLKMFQDQEKKKNRESVRFAAPNYPSSFASQVISTRQNQYGRTRNAFRS</sequence>
<comment type="caution">
    <text evidence="2">The sequence shown here is derived from an EMBL/GenBank/DDBJ whole genome shotgun (WGS) entry which is preliminary data.</text>
</comment>
<protein>
    <submittedName>
        <fullName evidence="2">Uncharacterized protein</fullName>
    </submittedName>
</protein>
<accession>A0ABD1YNH1</accession>
<evidence type="ECO:0000313" key="2">
    <source>
        <dbReference type="EMBL" id="KAL2632328.1"/>
    </source>
</evidence>